<name>A0A4R7S6A6_9BACT</name>
<dbReference type="Proteomes" id="UP000295662">
    <property type="component" value="Unassembled WGS sequence"/>
</dbReference>
<comment type="caution">
    <text evidence="1">The sequence shown here is derived from an EMBL/GenBank/DDBJ whole genome shotgun (WGS) entry which is preliminary data.</text>
</comment>
<dbReference type="AlphaFoldDB" id="A0A4R7S6A6"/>
<evidence type="ECO:0000313" key="1">
    <source>
        <dbReference type="EMBL" id="TDU73206.1"/>
    </source>
</evidence>
<evidence type="ECO:0000313" key="2">
    <source>
        <dbReference type="Proteomes" id="UP000295662"/>
    </source>
</evidence>
<organism evidence="1 2">
    <name type="scientific">Prosthecobacter fusiformis</name>
    <dbReference type="NCBI Taxonomy" id="48464"/>
    <lineage>
        <taxon>Bacteria</taxon>
        <taxon>Pseudomonadati</taxon>
        <taxon>Verrucomicrobiota</taxon>
        <taxon>Verrucomicrobiia</taxon>
        <taxon>Verrucomicrobiales</taxon>
        <taxon>Verrucomicrobiaceae</taxon>
        <taxon>Prosthecobacter</taxon>
    </lineage>
</organism>
<accession>A0A4R7S6A6</accession>
<protein>
    <submittedName>
        <fullName evidence="1">Uncharacterized protein</fullName>
    </submittedName>
</protein>
<sequence length="56" mass="6011">MQGVGYQMAGDGDFMGKHIPIGDGGGSVAASDAGYFIIFIMRKYEWQCLMMSEKGG</sequence>
<dbReference type="EMBL" id="SOCA01000002">
    <property type="protein sequence ID" value="TDU73206.1"/>
    <property type="molecule type" value="Genomic_DNA"/>
</dbReference>
<reference evidence="1 2" key="1">
    <citation type="submission" date="2019-03" db="EMBL/GenBank/DDBJ databases">
        <title>Genomic Encyclopedia of Archaeal and Bacterial Type Strains, Phase II (KMG-II): from individual species to whole genera.</title>
        <authorList>
            <person name="Goeker M."/>
        </authorList>
    </citation>
    <scope>NUCLEOTIDE SEQUENCE [LARGE SCALE GENOMIC DNA]</scope>
    <source>
        <strain evidence="1 2">ATCC 25309</strain>
    </source>
</reference>
<gene>
    <name evidence="1" type="ORF">EI77_01674</name>
</gene>
<keyword evidence="2" id="KW-1185">Reference proteome</keyword>
<proteinExistence type="predicted"/>